<dbReference type="Proteomes" id="UP000588017">
    <property type="component" value="Unassembled WGS sequence"/>
</dbReference>
<dbReference type="EMBL" id="JACHEH010000004">
    <property type="protein sequence ID" value="MBB6168565.1"/>
    <property type="molecule type" value="Genomic_DNA"/>
</dbReference>
<evidence type="ECO:0000313" key="1">
    <source>
        <dbReference type="EMBL" id="MBB6168565.1"/>
    </source>
</evidence>
<dbReference type="InterPro" id="IPR046083">
    <property type="entry name" value="DUF6101"/>
</dbReference>
<name>A0A841K8D3_9HYPH</name>
<keyword evidence="2" id="KW-1185">Reference proteome</keyword>
<comment type="caution">
    <text evidence="1">The sequence shown here is derived from an EMBL/GenBank/DDBJ whole genome shotgun (WGS) entry which is preliminary data.</text>
</comment>
<dbReference type="RefSeq" id="WP_183334861.1">
    <property type="nucleotide sequence ID" value="NZ_BMHX01000004.1"/>
</dbReference>
<gene>
    <name evidence="1" type="ORF">HNQ73_002195</name>
</gene>
<protein>
    <submittedName>
        <fullName evidence="1">Uncharacterized protein</fullName>
    </submittedName>
</protein>
<dbReference type="Pfam" id="PF19596">
    <property type="entry name" value="DUF6101"/>
    <property type="match status" value="1"/>
</dbReference>
<organism evidence="1 2">
    <name type="scientific">Chelatococcus composti</name>
    <dbReference type="NCBI Taxonomy" id="1743235"/>
    <lineage>
        <taxon>Bacteria</taxon>
        <taxon>Pseudomonadati</taxon>
        <taxon>Pseudomonadota</taxon>
        <taxon>Alphaproteobacteria</taxon>
        <taxon>Hyphomicrobiales</taxon>
        <taxon>Chelatococcaceae</taxon>
        <taxon>Chelatococcus</taxon>
    </lineage>
</organism>
<dbReference type="AlphaFoldDB" id="A0A841K8D3"/>
<sequence>MAAGKHSAAGAGCHVQPATGEAISFNDIVMKLPGARVVTTAATGTFTGVAVRFAQDGGDAEMFELVLVGQDRRQDLVIGRWDDGDIAAVWRAVAAASGLPLMLEREDGVLVCPRPQVGRLLLGPIRIRRRHGLLSGRRPRFLVRRKTGKPLLRPVRVHGRDMMARD</sequence>
<evidence type="ECO:0000313" key="2">
    <source>
        <dbReference type="Proteomes" id="UP000588017"/>
    </source>
</evidence>
<accession>A0A841K8D3</accession>
<proteinExistence type="predicted"/>
<reference evidence="1 2" key="1">
    <citation type="submission" date="2020-08" db="EMBL/GenBank/DDBJ databases">
        <title>Genomic Encyclopedia of Type Strains, Phase IV (KMG-IV): sequencing the most valuable type-strain genomes for metagenomic binning, comparative biology and taxonomic classification.</title>
        <authorList>
            <person name="Goeker M."/>
        </authorList>
    </citation>
    <scope>NUCLEOTIDE SEQUENCE [LARGE SCALE GENOMIC DNA]</scope>
    <source>
        <strain evidence="1 2">DSM 101465</strain>
    </source>
</reference>